<dbReference type="EMBL" id="FN648416">
    <property type="protein sequence ID" value="CBJ31152.1"/>
    <property type="molecule type" value="Genomic_DNA"/>
</dbReference>
<reference evidence="1 2" key="1">
    <citation type="journal article" date="2010" name="Nature">
        <title>The Ectocarpus genome and the independent evolution of multicellularity in brown algae.</title>
        <authorList>
            <person name="Cock J.M."/>
            <person name="Sterck L."/>
            <person name="Rouze P."/>
            <person name="Scornet D."/>
            <person name="Allen A.E."/>
            <person name="Amoutzias G."/>
            <person name="Anthouard V."/>
            <person name="Artiguenave F."/>
            <person name="Aury J.M."/>
            <person name="Badger J.H."/>
            <person name="Beszteri B."/>
            <person name="Billiau K."/>
            <person name="Bonnet E."/>
            <person name="Bothwell J.H."/>
            <person name="Bowler C."/>
            <person name="Boyen C."/>
            <person name="Brownlee C."/>
            <person name="Carrano C.J."/>
            <person name="Charrier B."/>
            <person name="Cho G.Y."/>
            <person name="Coelho S.M."/>
            <person name="Collen J."/>
            <person name="Corre E."/>
            <person name="Da Silva C."/>
            <person name="Delage L."/>
            <person name="Delaroque N."/>
            <person name="Dittami S.M."/>
            <person name="Doulbeau S."/>
            <person name="Elias M."/>
            <person name="Farnham G."/>
            <person name="Gachon C.M."/>
            <person name="Gschloessl B."/>
            <person name="Heesch S."/>
            <person name="Jabbari K."/>
            <person name="Jubin C."/>
            <person name="Kawai H."/>
            <person name="Kimura K."/>
            <person name="Kloareg B."/>
            <person name="Kupper F.C."/>
            <person name="Lang D."/>
            <person name="Le Bail A."/>
            <person name="Leblanc C."/>
            <person name="Lerouge P."/>
            <person name="Lohr M."/>
            <person name="Lopez P.J."/>
            <person name="Martens C."/>
            <person name="Maumus F."/>
            <person name="Michel G."/>
            <person name="Miranda-Saavedra D."/>
            <person name="Morales J."/>
            <person name="Moreau H."/>
            <person name="Motomura T."/>
            <person name="Nagasato C."/>
            <person name="Napoli C.A."/>
            <person name="Nelson D.R."/>
            <person name="Nyvall-Collen P."/>
            <person name="Peters A.F."/>
            <person name="Pommier C."/>
            <person name="Potin P."/>
            <person name="Poulain J."/>
            <person name="Quesneville H."/>
            <person name="Read B."/>
            <person name="Rensing S.A."/>
            <person name="Ritter A."/>
            <person name="Rousvoal S."/>
            <person name="Samanta M."/>
            <person name="Samson G."/>
            <person name="Schroeder D.C."/>
            <person name="Segurens B."/>
            <person name="Strittmatter M."/>
            <person name="Tonon T."/>
            <person name="Tregear J.W."/>
            <person name="Valentin K."/>
            <person name="von Dassow P."/>
            <person name="Yamagishi T."/>
            <person name="Van de Peer Y."/>
            <person name="Wincker P."/>
        </authorList>
    </citation>
    <scope>NUCLEOTIDE SEQUENCE [LARGE SCALE GENOMIC DNA]</scope>
    <source>
        <strain evidence="2">Ec32 / CCAP1310/4</strain>
    </source>
</reference>
<organism evidence="1 2">
    <name type="scientific">Ectocarpus siliculosus</name>
    <name type="common">Brown alga</name>
    <name type="synonym">Conferva siliculosa</name>
    <dbReference type="NCBI Taxonomy" id="2880"/>
    <lineage>
        <taxon>Eukaryota</taxon>
        <taxon>Sar</taxon>
        <taxon>Stramenopiles</taxon>
        <taxon>Ochrophyta</taxon>
        <taxon>PX clade</taxon>
        <taxon>Phaeophyceae</taxon>
        <taxon>Ectocarpales</taxon>
        <taxon>Ectocarpaceae</taxon>
        <taxon>Ectocarpus</taxon>
    </lineage>
</organism>
<dbReference type="InParanoid" id="D7FSL1"/>
<accession>D7FSL1</accession>
<evidence type="ECO:0000313" key="1">
    <source>
        <dbReference type="EMBL" id="CBJ31152.1"/>
    </source>
</evidence>
<gene>
    <name evidence="1" type="ORF">Esi_0236_0011</name>
</gene>
<protein>
    <submittedName>
        <fullName evidence="1">Uncharacterized protein</fullName>
    </submittedName>
</protein>
<name>D7FSL1_ECTSI</name>
<dbReference type="AlphaFoldDB" id="D7FSL1"/>
<keyword evidence="2" id="KW-1185">Reference proteome</keyword>
<dbReference type="OrthoDB" id="10394144at2759"/>
<dbReference type="Proteomes" id="UP000002630">
    <property type="component" value="Linkage Group LG29"/>
</dbReference>
<evidence type="ECO:0000313" key="2">
    <source>
        <dbReference type="Proteomes" id="UP000002630"/>
    </source>
</evidence>
<dbReference type="EMBL" id="FN649754">
    <property type="protein sequence ID" value="CBJ31152.1"/>
    <property type="molecule type" value="Genomic_DNA"/>
</dbReference>
<sequence>MSVKDAAEAKLKKQKTQLVVVEHATRICSLLCNEMFGDLIDVIGEVQADARQRKFNRQQHVKSTAKELLDKLGGALTFHAERKSSAQGTMAATAGQIAHNRKFFGPNAGATKQAESSYVEMEGYAQDSSDKILAIVDQTRKLLAKMEVDLSREDMDGLMEESKHILQGREDLTNPNGDKIKPDTLRNALRDARVEVSSTGECRLI</sequence>
<proteinExistence type="predicted"/>